<organism evidence="2 3">
    <name type="scientific">Champsocephalus esox</name>
    <name type="common">pike icefish</name>
    <dbReference type="NCBI Taxonomy" id="159716"/>
    <lineage>
        <taxon>Eukaryota</taxon>
        <taxon>Metazoa</taxon>
        <taxon>Chordata</taxon>
        <taxon>Craniata</taxon>
        <taxon>Vertebrata</taxon>
        <taxon>Euteleostomi</taxon>
        <taxon>Actinopterygii</taxon>
        <taxon>Neopterygii</taxon>
        <taxon>Teleostei</taxon>
        <taxon>Neoteleostei</taxon>
        <taxon>Acanthomorphata</taxon>
        <taxon>Eupercaria</taxon>
        <taxon>Perciformes</taxon>
        <taxon>Notothenioidei</taxon>
        <taxon>Channichthyidae</taxon>
        <taxon>Champsocephalus</taxon>
    </lineage>
</organism>
<protein>
    <submittedName>
        <fullName evidence="2">Uncharacterized protein</fullName>
    </submittedName>
</protein>
<comment type="caution">
    <text evidence="2">The sequence shown here is derived from an EMBL/GenBank/DDBJ whole genome shotgun (WGS) entry which is preliminary data.</text>
</comment>
<name>A0AAN8B7B0_9TELE</name>
<keyword evidence="3" id="KW-1185">Reference proteome</keyword>
<dbReference type="AlphaFoldDB" id="A0AAN8B7B0"/>
<feature type="compositionally biased region" description="Polar residues" evidence="1">
    <location>
        <begin position="46"/>
        <end position="69"/>
    </location>
</feature>
<gene>
    <name evidence="2" type="ORF">CesoFtcFv8_024577</name>
</gene>
<evidence type="ECO:0000256" key="1">
    <source>
        <dbReference type="SAM" id="MobiDB-lite"/>
    </source>
</evidence>
<accession>A0AAN8B7B0</accession>
<reference evidence="2 3" key="1">
    <citation type="journal article" date="2023" name="Mol. Biol. Evol.">
        <title>Genomics of Secondarily Temperate Adaptation in the Only Non-Antarctic Icefish.</title>
        <authorList>
            <person name="Rivera-Colon A.G."/>
            <person name="Rayamajhi N."/>
            <person name="Minhas B.F."/>
            <person name="Madrigal G."/>
            <person name="Bilyk K.T."/>
            <person name="Yoon V."/>
            <person name="Hune M."/>
            <person name="Gregory S."/>
            <person name="Cheng C.H.C."/>
            <person name="Catchen J.M."/>
        </authorList>
    </citation>
    <scope>NUCLEOTIDE SEQUENCE [LARGE SCALE GENOMIC DNA]</scope>
    <source>
        <strain evidence="2">JC2023a</strain>
    </source>
</reference>
<dbReference type="Proteomes" id="UP001335648">
    <property type="component" value="Unassembled WGS sequence"/>
</dbReference>
<sequence>MLLTDSAVFGCFKLVVTLSQPHQRELRSLLFLRVISAHEGVWASSGVTIPSQTATSRKTSPDPGTQSDPVPSRKDAPPQ</sequence>
<proteinExistence type="predicted"/>
<evidence type="ECO:0000313" key="3">
    <source>
        <dbReference type="Proteomes" id="UP001335648"/>
    </source>
</evidence>
<dbReference type="EMBL" id="JAULUE010002065">
    <property type="protein sequence ID" value="KAK5879255.1"/>
    <property type="molecule type" value="Genomic_DNA"/>
</dbReference>
<evidence type="ECO:0000313" key="2">
    <source>
        <dbReference type="EMBL" id="KAK5879255.1"/>
    </source>
</evidence>
<feature type="region of interest" description="Disordered" evidence="1">
    <location>
        <begin position="46"/>
        <end position="79"/>
    </location>
</feature>